<name>A0A160TFC0_9ZZZZ</name>
<evidence type="ECO:0000313" key="2">
    <source>
        <dbReference type="EMBL" id="CUS43390.1"/>
    </source>
</evidence>
<sequence length="146" mass="16529">MLDAFGNPCEGLRRIRVRLEDILARLLAHQGTADRLVELVADARSHQHAGIDRTDPETPLPAGRDQNGGAERCQIQRIERWYDNTEVGFRFQFPRSSPERPPHRGNPDPVRLPLPFGNHHWCRAIYFRCMRGTALGKLCPVLAVSG</sequence>
<protein>
    <submittedName>
        <fullName evidence="2">Uncharacterized protein</fullName>
    </submittedName>
</protein>
<dbReference type="EMBL" id="CZQE01000045">
    <property type="protein sequence ID" value="CUS43390.1"/>
    <property type="molecule type" value="Genomic_DNA"/>
</dbReference>
<dbReference type="AlphaFoldDB" id="A0A160TFC0"/>
<reference evidence="2" key="1">
    <citation type="submission" date="2015-10" db="EMBL/GenBank/DDBJ databases">
        <authorList>
            <person name="Gilbert D.G."/>
        </authorList>
    </citation>
    <scope>NUCLEOTIDE SEQUENCE</scope>
</reference>
<feature type="compositionally biased region" description="Basic and acidic residues" evidence="1">
    <location>
        <begin position="47"/>
        <end position="56"/>
    </location>
</feature>
<accession>A0A160TFC0</accession>
<gene>
    <name evidence="2" type="ORF">MGWOODY_Smn381</name>
</gene>
<feature type="region of interest" description="Disordered" evidence="1">
    <location>
        <begin position="47"/>
        <end position="69"/>
    </location>
</feature>
<evidence type="ECO:0000256" key="1">
    <source>
        <dbReference type="SAM" id="MobiDB-lite"/>
    </source>
</evidence>
<proteinExistence type="predicted"/>
<organism evidence="2">
    <name type="scientific">hydrothermal vent metagenome</name>
    <dbReference type="NCBI Taxonomy" id="652676"/>
    <lineage>
        <taxon>unclassified sequences</taxon>
        <taxon>metagenomes</taxon>
        <taxon>ecological metagenomes</taxon>
    </lineage>
</organism>